<dbReference type="InterPro" id="IPR000988">
    <property type="entry name" value="Ribosomal_eL24-rel_N"/>
</dbReference>
<comment type="similarity">
    <text evidence="1 10">Belongs to the eukaryotic ribosomal protein eL24 family.</text>
</comment>
<comment type="caution">
    <text evidence="12">The sequence shown here is derived from an EMBL/GenBank/DDBJ whole genome shotgun (WGS) entry which is preliminary data.</text>
</comment>
<feature type="binding site" evidence="10">
    <location>
        <position position="7"/>
    </location>
    <ligand>
        <name>Zn(2+)</name>
        <dbReference type="ChEBI" id="CHEBI:29105"/>
    </ligand>
</feature>
<comment type="cofactor">
    <cofactor evidence="10">
        <name>Zn(2+)</name>
        <dbReference type="ChEBI" id="CHEBI:29105"/>
    </cofactor>
    <text evidence="10">Binds 1 zinc ion per subunit.</text>
</comment>
<gene>
    <name evidence="10" type="primary">rpl24e</name>
    <name evidence="12" type="ORF">RJ53_06485</name>
</gene>
<dbReference type="GO" id="GO:0005840">
    <property type="term" value="C:ribosome"/>
    <property type="evidence" value="ECO:0007669"/>
    <property type="project" value="UniProtKB-KW"/>
</dbReference>
<keyword evidence="6 10" id="KW-0694">RNA-binding</keyword>
<evidence type="ECO:0000256" key="2">
    <source>
        <dbReference type="ARBA" id="ARBA00022723"/>
    </source>
</evidence>
<protein>
    <recommendedName>
        <fullName evidence="10">Large ribosomal subunit protein eL24</fullName>
    </recommendedName>
</protein>
<dbReference type="GO" id="GO:0019843">
    <property type="term" value="F:rRNA binding"/>
    <property type="evidence" value="ECO:0007669"/>
    <property type="project" value="UniProtKB-UniRule"/>
</dbReference>
<sequence length="63" mass="7240">MVEKYTCSFCGDQLEPGTGKLFVRKDGAIFYFCSSKCQSNYRLRRVPRRVEWTAAGRKALGKE</sequence>
<dbReference type="GO" id="GO:1990904">
    <property type="term" value="C:ribonucleoprotein complex"/>
    <property type="evidence" value="ECO:0007669"/>
    <property type="project" value="UniProtKB-KW"/>
</dbReference>
<dbReference type="Proteomes" id="UP000730161">
    <property type="component" value="Unassembled WGS sequence"/>
</dbReference>
<accession>A0A8J7W7K8</accession>
<dbReference type="Pfam" id="PF01246">
    <property type="entry name" value="Ribosomal_L24e"/>
    <property type="match status" value="1"/>
</dbReference>
<dbReference type="GO" id="GO:0008270">
    <property type="term" value="F:zinc ion binding"/>
    <property type="evidence" value="ECO:0007669"/>
    <property type="project" value="UniProtKB-UniRule"/>
</dbReference>
<dbReference type="SMART" id="SM00746">
    <property type="entry name" value="TRASH"/>
    <property type="match status" value="1"/>
</dbReference>
<proteinExistence type="inferred from homology"/>
<comment type="subunit">
    <text evidence="9 10">Part of the 50S ribosomal subunit. Forms a cluster with proteins L3 and L14.</text>
</comment>
<feature type="binding site" evidence="10">
    <location>
        <position position="33"/>
    </location>
    <ligand>
        <name>Zn(2+)</name>
        <dbReference type="ChEBI" id="CHEBI:29105"/>
    </ligand>
</feature>
<dbReference type="PANTHER" id="PTHR10792:SF1">
    <property type="entry name" value="RIBOSOMAL PROTEIN L24"/>
    <property type="match status" value="1"/>
</dbReference>
<evidence type="ECO:0000259" key="11">
    <source>
        <dbReference type="SMART" id="SM00746"/>
    </source>
</evidence>
<dbReference type="Gene3D" id="2.30.170.20">
    <property type="entry name" value="Ribosomal protein L24e"/>
    <property type="match status" value="1"/>
</dbReference>
<dbReference type="AlphaFoldDB" id="A0A8J7W7K8"/>
<dbReference type="FunFam" id="2.30.170.20:FF:000001">
    <property type="entry name" value="probable ribosome biogenesis protein RLP24"/>
    <property type="match status" value="1"/>
</dbReference>
<dbReference type="OrthoDB" id="55506at2157"/>
<feature type="domain" description="TRASH" evidence="11">
    <location>
        <begin position="7"/>
        <end position="45"/>
    </location>
</feature>
<evidence type="ECO:0000256" key="10">
    <source>
        <dbReference type="HAMAP-Rule" id="MF_00773"/>
    </source>
</evidence>
<evidence type="ECO:0000256" key="3">
    <source>
        <dbReference type="ARBA" id="ARBA00022730"/>
    </source>
</evidence>
<dbReference type="InterPro" id="IPR056366">
    <property type="entry name" value="Ribosomal_eL24"/>
</dbReference>
<name>A0A8J7W7K8_9EURY</name>
<feature type="zinc finger region" description="C4-type" evidence="10">
    <location>
        <begin position="7"/>
        <end position="37"/>
    </location>
</feature>
<dbReference type="InterPro" id="IPR023442">
    <property type="entry name" value="Ribosomal_eL24_CS"/>
</dbReference>
<evidence type="ECO:0000256" key="4">
    <source>
        <dbReference type="ARBA" id="ARBA00022771"/>
    </source>
</evidence>
<evidence type="ECO:0000256" key="6">
    <source>
        <dbReference type="ARBA" id="ARBA00022884"/>
    </source>
</evidence>
<dbReference type="InterPro" id="IPR038630">
    <property type="entry name" value="L24e/L24_sf"/>
</dbReference>
<evidence type="ECO:0000256" key="1">
    <source>
        <dbReference type="ARBA" id="ARBA00005647"/>
    </source>
</evidence>
<dbReference type="GO" id="GO:0006412">
    <property type="term" value="P:translation"/>
    <property type="evidence" value="ECO:0007669"/>
    <property type="project" value="UniProtKB-UniRule"/>
</dbReference>
<reference evidence="12" key="1">
    <citation type="submission" date="2014-12" db="EMBL/GenBank/DDBJ databases">
        <authorList>
            <person name="Huang H.-H."/>
            <person name="Chen S.-C."/>
            <person name="Lai M.-C."/>
        </authorList>
    </citation>
    <scope>NUCLEOTIDE SEQUENCE</scope>
    <source>
        <strain evidence="12">K1F9705b</strain>
    </source>
</reference>
<keyword evidence="3 10" id="KW-0699">rRNA-binding</keyword>
<dbReference type="HAMAP" id="MF_00773">
    <property type="entry name" value="Ribosomal_eL24"/>
    <property type="match status" value="1"/>
</dbReference>
<evidence type="ECO:0000256" key="8">
    <source>
        <dbReference type="ARBA" id="ARBA00023274"/>
    </source>
</evidence>
<dbReference type="InterPro" id="IPR011017">
    <property type="entry name" value="TRASH_dom"/>
</dbReference>
<evidence type="ECO:0000256" key="9">
    <source>
        <dbReference type="ARBA" id="ARBA00062681"/>
    </source>
</evidence>
<dbReference type="GO" id="GO:0003735">
    <property type="term" value="F:structural constituent of ribosome"/>
    <property type="evidence" value="ECO:0007669"/>
    <property type="project" value="InterPro"/>
</dbReference>
<keyword evidence="2 10" id="KW-0479">Metal-binding</keyword>
<evidence type="ECO:0000313" key="12">
    <source>
        <dbReference type="EMBL" id="MBR1369156.1"/>
    </source>
</evidence>
<dbReference type="PROSITE" id="PS01073">
    <property type="entry name" value="RIBOSOMAL_L24E"/>
    <property type="match status" value="1"/>
</dbReference>
<evidence type="ECO:0000256" key="5">
    <source>
        <dbReference type="ARBA" id="ARBA00022833"/>
    </source>
</evidence>
<dbReference type="RefSeq" id="WP_211530850.1">
    <property type="nucleotide sequence ID" value="NZ_JWHL01000009.1"/>
</dbReference>
<feature type="binding site" evidence="10">
    <location>
        <position position="37"/>
    </location>
    <ligand>
        <name>Zn(2+)</name>
        <dbReference type="ChEBI" id="CHEBI:29105"/>
    </ligand>
</feature>
<keyword evidence="5 10" id="KW-0862">Zinc</keyword>
<comment type="function">
    <text evidence="10">Binds to the 23S rRNA.</text>
</comment>
<dbReference type="CDD" id="cd00472">
    <property type="entry name" value="Ribosomal_L24e_L24"/>
    <property type="match status" value="1"/>
</dbReference>
<dbReference type="PANTHER" id="PTHR10792">
    <property type="entry name" value="60S RIBOSOMAL PROTEIN L24"/>
    <property type="match status" value="1"/>
</dbReference>
<dbReference type="SUPFAM" id="SSF57716">
    <property type="entry name" value="Glucocorticoid receptor-like (DNA-binding domain)"/>
    <property type="match status" value="1"/>
</dbReference>
<organism evidence="12 13">
    <name type="scientific">Methanocalculus chunghsingensis</name>
    <dbReference type="NCBI Taxonomy" id="156457"/>
    <lineage>
        <taxon>Archaea</taxon>
        <taxon>Methanobacteriati</taxon>
        <taxon>Methanobacteriota</taxon>
        <taxon>Stenosarchaea group</taxon>
        <taxon>Methanomicrobia</taxon>
        <taxon>Methanomicrobiales</taxon>
        <taxon>Methanocalculaceae</taxon>
        <taxon>Methanocalculus</taxon>
    </lineage>
</organism>
<dbReference type="InterPro" id="IPR055345">
    <property type="entry name" value="Ribosomal_eL24-rel_arc"/>
</dbReference>
<keyword evidence="13" id="KW-1185">Reference proteome</keyword>
<evidence type="ECO:0000256" key="7">
    <source>
        <dbReference type="ARBA" id="ARBA00022980"/>
    </source>
</evidence>
<keyword evidence="7 10" id="KW-0689">Ribosomal protein</keyword>
<dbReference type="NCBIfam" id="NF034186">
    <property type="entry name" value="PRK14891.1-1"/>
    <property type="match status" value="1"/>
</dbReference>
<evidence type="ECO:0000313" key="13">
    <source>
        <dbReference type="Proteomes" id="UP000730161"/>
    </source>
</evidence>
<dbReference type="EMBL" id="JWHL01000009">
    <property type="protein sequence ID" value="MBR1369156.1"/>
    <property type="molecule type" value="Genomic_DNA"/>
</dbReference>
<keyword evidence="8 10" id="KW-0687">Ribonucleoprotein</keyword>
<keyword evidence="4 10" id="KW-0863">Zinc-finger</keyword>
<feature type="binding site" evidence="10">
    <location>
        <position position="10"/>
    </location>
    <ligand>
        <name>Zn(2+)</name>
        <dbReference type="ChEBI" id="CHEBI:29105"/>
    </ligand>
</feature>